<accession>A0A7K1U2L6</accession>
<dbReference type="Proteomes" id="UP000461730">
    <property type="component" value="Unassembled WGS sequence"/>
</dbReference>
<comment type="caution">
    <text evidence="3">The sequence shown here is derived from an EMBL/GenBank/DDBJ whole genome shotgun (WGS) entry which is preliminary data.</text>
</comment>
<dbReference type="AlphaFoldDB" id="A0A7K1U2L6"/>
<dbReference type="InterPro" id="IPR012347">
    <property type="entry name" value="Ferritin-like"/>
</dbReference>
<dbReference type="InterPro" id="IPR025419">
    <property type="entry name" value="DUF4142"/>
</dbReference>
<dbReference type="Gene3D" id="1.20.1260.10">
    <property type="match status" value="1"/>
</dbReference>
<evidence type="ECO:0000313" key="4">
    <source>
        <dbReference type="Proteomes" id="UP000461730"/>
    </source>
</evidence>
<evidence type="ECO:0000259" key="2">
    <source>
        <dbReference type="Pfam" id="PF13628"/>
    </source>
</evidence>
<feature type="chain" id="PRO_5029517631" evidence="1">
    <location>
        <begin position="20"/>
        <end position="191"/>
    </location>
</feature>
<feature type="signal peptide" evidence="1">
    <location>
        <begin position="1"/>
        <end position="19"/>
    </location>
</feature>
<reference evidence="3 4" key="1">
    <citation type="submission" date="2019-12" db="EMBL/GenBank/DDBJ databases">
        <title>Chitinophaga sp. strain ysch24 (GDMCC 1.1355), whole genome shotgun sequence.</title>
        <authorList>
            <person name="Zhang X."/>
        </authorList>
    </citation>
    <scope>NUCLEOTIDE SEQUENCE [LARGE SCALE GENOMIC DNA]</scope>
    <source>
        <strain evidence="4">ysch24</strain>
    </source>
</reference>
<dbReference type="EMBL" id="WRXN01000003">
    <property type="protein sequence ID" value="MVT08614.1"/>
    <property type="molecule type" value="Genomic_DNA"/>
</dbReference>
<gene>
    <name evidence="3" type="ORF">GO493_10110</name>
</gene>
<dbReference type="PANTHER" id="PTHR38593:SF1">
    <property type="entry name" value="BLR2558 PROTEIN"/>
    <property type="match status" value="1"/>
</dbReference>
<keyword evidence="1" id="KW-0732">Signal</keyword>
<dbReference type="PANTHER" id="PTHR38593">
    <property type="entry name" value="BLR2558 PROTEIN"/>
    <property type="match status" value="1"/>
</dbReference>
<evidence type="ECO:0000313" key="3">
    <source>
        <dbReference type="EMBL" id="MVT08614.1"/>
    </source>
</evidence>
<protein>
    <submittedName>
        <fullName evidence="3">DUF4142 domain-containing protein</fullName>
    </submittedName>
</protein>
<dbReference type="RefSeq" id="WP_157306030.1">
    <property type="nucleotide sequence ID" value="NZ_WRXN01000003.1"/>
</dbReference>
<keyword evidence="4" id="KW-1185">Reference proteome</keyword>
<name>A0A7K1U2L6_9BACT</name>
<evidence type="ECO:0000256" key="1">
    <source>
        <dbReference type="SAM" id="SignalP"/>
    </source>
</evidence>
<dbReference type="Pfam" id="PF13628">
    <property type="entry name" value="DUF4142"/>
    <property type="match status" value="1"/>
</dbReference>
<proteinExistence type="predicted"/>
<sequence>MKKLTFFAAMLLSAWMFQACGGGNTGAKHEDSVDSAQAVNKEVAPVDKESSDFAVKAADGGMMEVELGKLAQEKGQNQQVKDFGALLVKDHSKANEELKTLAANKNITLPDSVSNDKSDHIRDMSKLTGKDFDKHFIDMMVQDHTKDIDMFEKASTNLTDPDLKTFAGNTLPTLRGHLDVAKGIQSSMTRK</sequence>
<feature type="domain" description="DUF4142" evidence="2">
    <location>
        <begin position="51"/>
        <end position="182"/>
    </location>
</feature>
<dbReference type="PROSITE" id="PS51257">
    <property type="entry name" value="PROKAR_LIPOPROTEIN"/>
    <property type="match status" value="1"/>
</dbReference>
<organism evidence="3 4">
    <name type="scientific">Chitinophaga tropicalis</name>
    <dbReference type="NCBI Taxonomy" id="2683588"/>
    <lineage>
        <taxon>Bacteria</taxon>
        <taxon>Pseudomonadati</taxon>
        <taxon>Bacteroidota</taxon>
        <taxon>Chitinophagia</taxon>
        <taxon>Chitinophagales</taxon>
        <taxon>Chitinophagaceae</taxon>
        <taxon>Chitinophaga</taxon>
    </lineage>
</organism>